<gene>
    <name evidence="2" type="ORF">N5A92_17885</name>
</gene>
<dbReference type="RefSeq" id="WP_260905130.1">
    <property type="nucleotide sequence ID" value="NZ_JAOCZP010000005.1"/>
</dbReference>
<protein>
    <recommendedName>
        <fullName evidence="4">DUF2314 domain-containing protein</fullName>
    </recommendedName>
</protein>
<proteinExistence type="predicted"/>
<name>A0ABT2LQS4_9HYPH</name>
<evidence type="ECO:0000256" key="1">
    <source>
        <dbReference type="SAM" id="MobiDB-lite"/>
    </source>
</evidence>
<dbReference type="EMBL" id="JAOCZP010000005">
    <property type="protein sequence ID" value="MCT7376900.1"/>
    <property type="molecule type" value="Genomic_DNA"/>
</dbReference>
<dbReference type="Proteomes" id="UP001320831">
    <property type="component" value="Unassembled WGS sequence"/>
</dbReference>
<evidence type="ECO:0000313" key="3">
    <source>
        <dbReference type="Proteomes" id="UP001320831"/>
    </source>
</evidence>
<evidence type="ECO:0000313" key="2">
    <source>
        <dbReference type="EMBL" id="MCT7376900.1"/>
    </source>
</evidence>
<evidence type="ECO:0008006" key="4">
    <source>
        <dbReference type="Google" id="ProtNLM"/>
    </source>
</evidence>
<feature type="region of interest" description="Disordered" evidence="1">
    <location>
        <begin position="1"/>
        <end position="24"/>
    </location>
</feature>
<feature type="compositionally biased region" description="Acidic residues" evidence="1">
    <location>
        <begin position="1"/>
        <end position="17"/>
    </location>
</feature>
<keyword evidence="3" id="KW-1185">Reference proteome</keyword>
<reference evidence="2 3" key="1">
    <citation type="submission" date="2022-09" db="EMBL/GenBank/DDBJ databases">
        <title>Chelativorans salina sp. nov., a novel slightly halophilic bacterium isolated from a saline lake sediment enrichment.</title>
        <authorList>
            <person name="Gao L."/>
            <person name="Fang B.-Z."/>
            <person name="Li W.-J."/>
        </authorList>
    </citation>
    <scope>NUCLEOTIDE SEQUENCE [LARGE SCALE GENOMIC DNA]</scope>
    <source>
        <strain evidence="2 3">EGI FJ00035</strain>
    </source>
</reference>
<accession>A0ABT2LQS4</accession>
<sequence length="131" mass="15080">MREPDFDNDGWSLDDAEEANRKAPDTFWIPPLEEREALRPGDLVKLIFRISVDNEKKPVAIERMWVLVRGRVGDQYLGILDNDPYAIDENDELWSGVELPFSARHVIDIDGGDETTLARALALPRRHWPRS</sequence>
<organism evidence="2 3">
    <name type="scientific">Chelativorans salis</name>
    <dbReference type="NCBI Taxonomy" id="2978478"/>
    <lineage>
        <taxon>Bacteria</taxon>
        <taxon>Pseudomonadati</taxon>
        <taxon>Pseudomonadota</taxon>
        <taxon>Alphaproteobacteria</taxon>
        <taxon>Hyphomicrobiales</taxon>
        <taxon>Phyllobacteriaceae</taxon>
        <taxon>Chelativorans</taxon>
    </lineage>
</organism>
<comment type="caution">
    <text evidence="2">The sequence shown here is derived from an EMBL/GenBank/DDBJ whole genome shotgun (WGS) entry which is preliminary data.</text>
</comment>